<accession>A0A7V2ZHU5</accession>
<feature type="transmembrane region" description="Helical" evidence="1">
    <location>
        <begin position="20"/>
        <end position="50"/>
    </location>
</feature>
<evidence type="ECO:0000313" key="2">
    <source>
        <dbReference type="EMBL" id="HFI90269.1"/>
    </source>
</evidence>
<keyword evidence="1" id="KW-1133">Transmembrane helix</keyword>
<proteinExistence type="predicted"/>
<dbReference type="AlphaFoldDB" id="A0A7V2ZHU5"/>
<keyword evidence="1" id="KW-0812">Transmembrane</keyword>
<protein>
    <recommendedName>
        <fullName evidence="3">Septum formation initiator</fullName>
    </recommendedName>
</protein>
<reference evidence="2" key="1">
    <citation type="journal article" date="2020" name="mSystems">
        <title>Genome- and Community-Level Interaction Insights into Carbon Utilization and Element Cycling Functions of Hydrothermarchaeota in Hydrothermal Sediment.</title>
        <authorList>
            <person name="Zhou Z."/>
            <person name="Liu Y."/>
            <person name="Xu W."/>
            <person name="Pan J."/>
            <person name="Luo Z.H."/>
            <person name="Li M."/>
        </authorList>
    </citation>
    <scope>NUCLEOTIDE SEQUENCE [LARGE SCALE GENOMIC DNA]</scope>
    <source>
        <strain evidence="2">SpSt-479</strain>
    </source>
</reference>
<evidence type="ECO:0000256" key="1">
    <source>
        <dbReference type="SAM" id="Phobius"/>
    </source>
</evidence>
<organism evidence="2">
    <name type="scientific">Ignavibacterium album</name>
    <dbReference type="NCBI Taxonomy" id="591197"/>
    <lineage>
        <taxon>Bacteria</taxon>
        <taxon>Pseudomonadati</taxon>
        <taxon>Ignavibacteriota</taxon>
        <taxon>Ignavibacteria</taxon>
        <taxon>Ignavibacteriales</taxon>
        <taxon>Ignavibacteriaceae</taxon>
        <taxon>Ignavibacterium</taxon>
    </lineage>
</organism>
<name>A0A7V2ZHU5_9BACT</name>
<evidence type="ECO:0008006" key="3">
    <source>
        <dbReference type="Google" id="ProtNLM"/>
    </source>
</evidence>
<gene>
    <name evidence="2" type="ORF">ENS31_01925</name>
</gene>
<dbReference type="EMBL" id="DSUJ01000008">
    <property type="protein sequence ID" value="HFI90269.1"/>
    <property type="molecule type" value="Genomic_DNA"/>
</dbReference>
<sequence>MDNQNSKLLTKKPVLMSLGIGVGIALGAAMHNIGIGLIIGIAIGSLGVLITNSKKLKQKIERSN</sequence>
<keyword evidence="1" id="KW-0472">Membrane</keyword>
<comment type="caution">
    <text evidence="2">The sequence shown here is derived from an EMBL/GenBank/DDBJ whole genome shotgun (WGS) entry which is preliminary data.</text>
</comment>